<sequence length="187" mass="21079">MKKLALLVCLSLFCHSSYSCECIIKRWQADLVSDKIKKTDLIFIGEVFSLDSSTYKIKVVDLFKGKLSSDTLIGYNSYNDCYETTISKGLWVIYTGLDENGRIPKLSSCGVVISRSLTEPENHFIILPPPPPNNKLDSIASEAHYVAQESEQILLHLKNWMNEYALLTTYRNQAKASEPIEGNSVIH</sequence>
<name>A0ABW6BPF3_9BACT</name>
<evidence type="ECO:0000256" key="1">
    <source>
        <dbReference type="SAM" id="SignalP"/>
    </source>
</evidence>
<dbReference type="EMBL" id="JBHUOX010000001">
    <property type="protein sequence ID" value="MFD2998762.1"/>
    <property type="molecule type" value="Genomic_DNA"/>
</dbReference>
<protein>
    <recommendedName>
        <fullName evidence="4">Tissue inhibitor of metalloproteinase</fullName>
    </recommendedName>
</protein>
<dbReference type="RefSeq" id="WP_377479051.1">
    <property type="nucleotide sequence ID" value="NZ_JBHUOX010000001.1"/>
</dbReference>
<keyword evidence="3" id="KW-1185">Reference proteome</keyword>
<accession>A0ABW6BPF3</accession>
<dbReference type="PROSITE" id="PS51257">
    <property type="entry name" value="PROKAR_LIPOPROTEIN"/>
    <property type="match status" value="1"/>
</dbReference>
<feature type="signal peptide" evidence="1">
    <location>
        <begin position="1"/>
        <end position="19"/>
    </location>
</feature>
<evidence type="ECO:0000313" key="3">
    <source>
        <dbReference type="Proteomes" id="UP001597641"/>
    </source>
</evidence>
<organism evidence="2 3">
    <name type="scientific">Pontibacter toksunensis</name>
    <dbReference type="NCBI Taxonomy" id="1332631"/>
    <lineage>
        <taxon>Bacteria</taxon>
        <taxon>Pseudomonadati</taxon>
        <taxon>Bacteroidota</taxon>
        <taxon>Cytophagia</taxon>
        <taxon>Cytophagales</taxon>
        <taxon>Hymenobacteraceae</taxon>
        <taxon>Pontibacter</taxon>
    </lineage>
</organism>
<dbReference type="Proteomes" id="UP001597641">
    <property type="component" value="Unassembled WGS sequence"/>
</dbReference>
<comment type="caution">
    <text evidence="2">The sequence shown here is derived from an EMBL/GenBank/DDBJ whole genome shotgun (WGS) entry which is preliminary data.</text>
</comment>
<gene>
    <name evidence="2" type="ORF">ACFS7Z_00175</name>
</gene>
<evidence type="ECO:0008006" key="4">
    <source>
        <dbReference type="Google" id="ProtNLM"/>
    </source>
</evidence>
<reference evidence="3" key="1">
    <citation type="journal article" date="2019" name="Int. J. Syst. Evol. Microbiol.">
        <title>The Global Catalogue of Microorganisms (GCM) 10K type strain sequencing project: providing services to taxonomists for standard genome sequencing and annotation.</title>
        <authorList>
            <consortium name="The Broad Institute Genomics Platform"/>
            <consortium name="The Broad Institute Genome Sequencing Center for Infectious Disease"/>
            <person name="Wu L."/>
            <person name="Ma J."/>
        </authorList>
    </citation>
    <scope>NUCLEOTIDE SEQUENCE [LARGE SCALE GENOMIC DNA]</scope>
    <source>
        <strain evidence="3">KCTC 23984</strain>
    </source>
</reference>
<feature type="chain" id="PRO_5046401675" description="Tissue inhibitor of metalloproteinase" evidence="1">
    <location>
        <begin position="20"/>
        <end position="187"/>
    </location>
</feature>
<proteinExistence type="predicted"/>
<keyword evidence="1" id="KW-0732">Signal</keyword>
<evidence type="ECO:0000313" key="2">
    <source>
        <dbReference type="EMBL" id="MFD2998762.1"/>
    </source>
</evidence>